<evidence type="ECO:0000313" key="1">
    <source>
        <dbReference type="EMBL" id="MET3732203.1"/>
    </source>
</evidence>
<proteinExistence type="predicted"/>
<gene>
    <name evidence="1" type="ORF">ABID46_001790</name>
</gene>
<dbReference type="SUPFAM" id="SSF69349">
    <property type="entry name" value="Phage fibre proteins"/>
    <property type="match status" value="1"/>
</dbReference>
<name>A0ABV2LUG5_9FLAO</name>
<sequence length="178" mass="18279">MVEFEGGNPEKPVVIGAMFHGQGKSGHGGAGNFMKGFQTPSGNRLQLNDQDGSVLLTDQGTCDWKMDGSGNMSASANASIALTVGGSKESPDGNSKLGMVGNIVDLTSKNEINLTADTKITLTVGDSTIVMTTDTITIQSETVKVIGTSLTELGKDGADAGVKIDSNVTIKGSQVDIN</sequence>
<keyword evidence="2" id="KW-1185">Reference proteome</keyword>
<comment type="caution">
    <text evidence="1">The sequence shown here is derived from an EMBL/GenBank/DDBJ whole genome shotgun (WGS) entry which is preliminary data.</text>
</comment>
<evidence type="ECO:0000313" key="2">
    <source>
        <dbReference type="Proteomes" id="UP001549146"/>
    </source>
</evidence>
<dbReference type="RefSeq" id="WP_354509203.1">
    <property type="nucleotide sequence ID" value="NZ_JBEPMO010000009.1"/>
</dbReference>
<protein>
    <submittedName>
        <fullName evidence="1">Uncharacterized protein involved in type VI secretion and phage assembly</fullName>
    </submittedName>
</protein>
<organism evidence="1 2">
    <name type="scientific">Moheibacter stercoris</name>
    <dbReference type="NCBI Taxonomy" id="1628251"/>
    <lineage>
        <taxon>Bacteria</taxon>
        <taxon>Pseudomonadati</taxon>
        <taxon>Bacteroidota</taxon>
        <taxon>Flavobacteriia</taxon>
        <taxon>Flavobacteriales</taxon>
        <taxon>Weeksellaceae</taxon>
        <taxon>Moheibacter</taxon>
    </lineage>
</organism>
<dbReference type="Proteomes" id="UP001549146">
    <property type="component" value="Unassembled WGS sequence"/>
</dbReference>
<accession>A0ABV2LUG5</accession>
<reference evidence="1 2" key="1">
    <citation type="submission" date="2024-06" db="EMBL/GenBank/DDBJ databases">
        <title>Genomic Encyclopedia of Type Strains, Phase IV (KMG-IV): sequencing the most valuable type-strain genomes for metagenomic binning, comparative biology and taxonomic classification.</title>
        <authorList>
            <person name="Goeker M."/>
        </authorList>
    </citation>
    <scope>NUCLEOTIDE SEQUENCE [LARGE SCALE GENOMIC DNA]</scope>
    <source>
        <strain evidence="1 2">DSM 29388</strain>
    </source>
</reference>
<dbReference type="EMBL" id="JBEPMO010000009">
    <property type="protein sequence ID" value="MET3732203.1"/>
    <property type="molecule type" value="Genomic_DNA"/>
</dbReference>